<dbReference type="InterPro" id="IPR007484">
    <property type="entry name" value="Peptidase_M28"/>
</dbReference>
<keyword evidence="2" id="KW-0012">Acyltransferase</keyword>
<gene>
    <name evidence="4" type="ORF">SARC_05773</name>
</gene>
<dbReference type="GO" id="GO:0008270">
    <property type="term" value="F:zinc ion binding"/>
    <property type="evidence" value="ECO:0007669"/>
    <property type="project" value="TreeGrafter"/>
</dbReference>
<dbReference type="RefSeq" id="XP_014155824.1">
    <property type="nucleotide sequence ID" value="XM_014300349.1"/>
</dbReference>
<evidence type="ECO:0000259" key="3">
    <source>
        <dbReference type="Pfam" id="PF04389"/>
    </source>
</evidence>
<reference evidence="4 5" key="1">
    <citation type="submission" date="2011-02" db="EMBL/GenBank/DDBJ databases">
        <title>The Genome Sequence of Sphaeroforma arctica JP610.</title>
        <authorList>
            <consortium name="The Broad Institute Genome Sequencing Platform"/>
            <person name="Russ C."/>
            <person name="Cuomo C."/>
            <person name="Young S.K."/>
            <person name="Zeng Q."/>
            <person name="Gargeya S."/>
            <person name="Alvarado L."/>
            <person name="Berlin A."/>
            <person name="Chapman S.B."/>
            <person name="Chen Z."/>
            <person name="Freedman E."/>
            <person name="Gellesch M."/>
            <person name="Goldberg J."/>
            <person name="Griggs A."/>
            <person name="Gujja S."/>
            <person name="Heilman E."/>
            <person name="Heiman D."/>
            <person name="Howarth C."/>
            <person name="Mehta T."/>
            <person name="Neiman D."/>
            <person name="Pearson M."/>
            <person name="Roberts A."/>
            <person name="Saif S."/>
            <person name="Shea T."/>
            <person name="Shenoy N."/>
            <person name="Sisk P."/>
            <person name="Stolte C."/>
            <person name="Sykes S."/>
            <person name="White J."/>
            <person name="Yandava C."/>
            <person name="Burger G."/>
            <person name="Gray M.W."/>
            <person name="Holland P.W.H."/>
            <person name="King N."/>
            <person name="Lang F.B.F."/>
            <person name="Roger A.J."/>
            <person name="Ruiz-Trillo I."/>
            <person name="Haas B."/>
            <person name="Nusbaum C."/>
            <person name="Birren B."/>
        </authorList>
    </citation>
    <scope>NUCLEOTIDE SEQUENCE [LARGE SCALE GENOMIC DNA]</scope>
    <source>
        <strain evidence="4 5">JP610</strain>
    </source>
</reference>
<evidence type="ECO:0000256" key="1">
    <source>
        <dbReference type="ARBA" id="ARBA00022679"/>
    </source>
</evidence>
<dbReference type="Gene3D" id="3.40.630.10">
    <property type="entry name" value="Zn peptidases"/>
    <property type="match status" value="1"/>
</dbReference>
<evidence type="ECO:0000313" key="4">
    <source>
        <dbReference type="EMBL" id="KNC81922.1"/>
    </source>
</evidence>
<dbReference type="PANTHER" id="PTHR12283:SF6">
    <property type="entry name" value="GLUTAMINYL-PEPTIDE CYCLOTRANSFERASE-RELATED"/>
    <property type="match status" value="1"/>
</dbReference>
<proteinExistence type="predicted"/>
<dbReference type="Pfam" id="PF04389">
    <property type="entry name" value="Peptidase_M28"/>
    <property type="match status" value="1"/>
</dbReference>
<keyword evidence="5" id="KW-1185">Reference proteome</keyword>
<name>A0A0L0FYJ7_9EUKA</name>
<sequence>MVYTPQARPGKDLTRADLIKTNPTNIHATVFNYRSLPHFLWFMVYTPQARPGKDLTRADLIKIAALPDIDVFWDDLLDPLLVSRTVGSVGHDNVRKHLTDHFEALGWASAVDQFNAITPLGALTFRNLIFTLDPTKPRRFVLAAHYDSKFFESQTFIGASDSAVPCAMIMHLVSILDTALKVAQADELSVRNDTTLEIVFFDGEEAFEKWTATDSIYGARHLAAVWESRNAFACSGTDGAGDAHCDVARYGCVHV</sequence>
<dbReference type="AlphaFoldDB" id="A0A0L0FYJ7"/>
<dbReference type="GeneID" id="25906277"/>
<dbReference type="InterPro" id="IPR040234">
    <property type="entry name" value="QC/QCL"/>
</dbReference>
<dbReference type="OrthoDB" id="3907302at2759"/>
<dbReference type="Proteomes" id="UP000054560">
    <property type="component" value="Unassembled WGS sequence"/>
</dbReference>
<dbReference type="PANTHER" id="PTHR12283">
    <property type="entry name" value="GLUTAMINYL-PEPTIDE CYCLOTRANSFERASE"/>
    <property type="match status" value="1"/>
</dbReference>
<organism evidence="4 5">
    <name type="scientific">Sphaeroforma arctica JP610</name>
    <dbReference type="NCBI Taxonomy" id="667725"/>
    <lineage>
        <taxon>Eukaryota</taxon>
        <taxon>Ichthyosporea</taxon>
        <taxon>Ichthyophonida</taxon>
        <taxon>Sphaeroforma</taxon>
    </lineage>
</organism>
<feature type="domain" description="Peptidase M28" evidence="3">
    <location>
        <begin position="127"/>
        <end position="233"/>
    </location>
</feature>
<dbReference type="SUPFAM" id="SSF53187">
    <property type="entry name" value="Zn-dependent exopeptidases"/>
    <property type="match status" value="1"/>
</dbReference>
<dbReference type="eggNOG" id="KOG3946">
    <property type="taxonomic scope" value="Eukaryota"/>
</dbReference>
<evidence type="ECO:0000313" key="5">
    <source>
        <dbReference type="Proteomes" id="UP000054560"/>
    </source>
</evidence>
<evidence type="ECO:0000256" key="2">
    <source>
        <dbReference type="ARBA" id="ARBA00023315"/>
    </source>
</evidence>
<dbReference type="STRING" id="667725.A0A0L0FYJ7"/>
<accession>A0A0L0FYJ7</accession>
<keyword evidence="1" id="KW-0808">Transferase</keyword>
<dbReference type="GO" id="GO:0016603">
    <property type="term" value="F:glutaminyl-peptide cyclotransferase activity"/>
    <property type="evidence" value="ECO:0007669"/>
    <property type="project" value="TreeGrafter"/>
</dbReference>
<protein>
    <recommendedName>
        <fullName evidence="3">Peptidase M28 domain-containing protein</fullName>
    </recommendedName>
</protein>
<dbReference type="EMBL" id="KQ241979">
    <property type="protein sequence ID" value="KNC81922.1"/>
    <property type="molecule type" value="Genomic_DNA"/>
</dbReference>